<organism evidence="3 4">
    <name type="scientific">Moheibacter sediminis</name>
    <dbReference type="NCBI Taxonomy" id="1434700"/>
    <lineage>
        <taxon>Bacteria</taxon>
        <taxon>Pseudomonadati</taxon>
        <taxon>Bacteroidota</taxon>
        <taxon>Flavobacteriia</taxon>
        <taxon>Flavobacteriales</taxon>
        <taxon>Weeksellaceae</taxon>
        <taxon>Moheibacter</taxon>
    </lineage>
</organism>
<dbReference type="EMBL" id="FWXS01000011">
    <property type="protein sequence ID" value="SMC88764.1"/>
    <property type="molecule type" value="Genomic_DNA"/>
</dbReference>
<dbReference type="Gene3D" id="3.10.620.30">
    <property type="match status" value="1"/>
</dbReference>
<dbReference type="STRING" id="1434700.SAMN06296427_11193"/>
<dbReference type="Gene3D" id="2.60.120.1130">
    <property type="match status" value="1"/>
</dbReference>
<dbReference type="RefSeq" id="WP_084018870.1">
    <property type="nucleotide sequence ID" value="NZ_FWXS01000011.1"/>
</dbReference>
<accession>A0A1W2CV10</accession>
<gene>
    <name evidence="3" type="ORF">SAMN06296427_11193</name>
</gene>
<feature type="chain" id="PRO_5012167445" evidence="1">
    <location>
        <begin position="19"/>
        <end position="648"/>
    </location>
</feature>
<evidence type="ECO:0000259" key="2">
    <source>
        <dbReference type="Pfam" id="PF01841"/>
    </source>
</evidence>
<proteinExistence type="predicted"/>
<protein>
    <submittedName>
        <fullName evidence="3">Transglutaminase-like superfamily protein</fullName>
    </submittedName>
</protein>
<reference evidence="4" key="1">
    <citation type="submission" date="2017-04" db="EMBL/GenBank/DDBJ databases">
        <authorList>
            <person name="Varghese N."/>
            <person name="Submissions S."/>
        </authorList>
    </citation>
    <scope>NUCLEOTIDE SEQUENCE [LARGE SCALE GENOMIC DNA]</scope>
    <source>
        <strain evidence="4">CGMCC 1.12708</strain>
    </source>
</reference>
<dbReference type="Gene3D" id="2.60.40.3140">
    <property type="match status" value="1"/>
</dbReference>
<feature type="signal peptide" evidence="1">
    <location>
        <begin position="1"/>
        <end position="18"/>
    </location>
</feature>
<keyword evidence="4" id="KW-1185">Reference proteome</keyword>
<keyword evidence="1" id="KW-0732">Signal</keyword>
<feature type="domain" description="Transglutaminase-like" evidence="2">
    <location>
        <begin position="296"/>
        <end position="367"/>
    </location>
</feature>
<evidence type="ECO:0000313" key="3">
    <source>
        <dbReference type="EMBL" id="SMC88764.1"/>
    </source>
</evidence>
<evidence type="ECO:0000256" key="1">
    <source>
        <dbReference type="SAM" id="SignalP"/>
    </source>
</evidence>
<dbReference type="AlphaFoldDB" id="A0A1W2CV10"/>
<dbReference type="InterPro" id="IPR002931">
    <property type="entry name" value="Transglutaminase-like"/>
</dbReference>
<dbReference type="OrthoDB" id="98874at2"/>
<dbReference type="Pfam" id="PF01841">
    <property type="entry name" value="Transglut_core"/>
    <property type="match status" value="1"/>
</dbReference>
<evidence type="ECO:0000313" key="4">
    <source>
        <dbReference type="Proteomes" id="UP000192393"/>
    </source>
</evidence>
<dbReference type="Proteomes" id="UP000192393">
    <property type="component" value="Unassembled WGS sequence"/>
</dbReference>
<sequence length="648" mass="74067">MKTIILTATLLLFTLSSAQDNRFGKVSKEELFKERSTIDIESPAEILYEKIDITLDFNPSGGGFIVTKEIEGRIKIYNKDNTDDKFLKQEVSMYAPNSTREKLLGFKGVTYNLEGGKIVETKVKGNEIFTERVNKNWEVEKFAFSNVKDGSVLEYKYTIVSPFYREIDRWYFQQEIPVLYSQFKFRHPDFFTYNPDLRGEVRGKINNSTRPVTDRTYSTAVNEYTFENVKPLRRESFVLNSNNLKASVRFELMMFSHPGYITENYSATWQQIGKDLGKHENIGAQLSGNSFLDETVQSVAGSIPDQLEKTQAIFNFIKENYTWNRFNSMYADNGVRRTFKEKTGNAADLNLMLVSMLQKAGINANPVVLSSVNNLMINYSFPSVTSLNFLIASAEINGKLYLMDATEKMSKINMLPLRDLNHRGFQLLSNGNIKEISLTNYSLSNSKEVIGAILNADGTISGSYTETKDEYFAMSDNMWRKDSPKEFEAEYLSNFAFDVDTFKVDENNEKGIVRYSIKFDNVPGGEVIGNKILLNPMLFSQLKKSSFQYENRSYPLEFGTSISETKTIKIKIPEGYKVESIPQEKQFVIDGNHAGYVYKVIEKDGFIEVATLYQVNQSILPASYYKLMKDLESKQINAENQQVVLVKL</sequence>
<name>A0A1W2CV10_9FLAO</name>